<dbReference type="Proteomes" id="UP000784294">
    <property type="component" value="Unassembled WGS sequence"/>
</dbReference>
<evidence type="ECO:0000256" key="1">
    <source>
        <dbReference type="SAM" id="MobiDB-lite"/>
    </source>
</evidence>
<evidence type="ECO:0000313" key="2">
    <source>
        <dbReference type="EMBL" id="VEL31908.1"/>
    </source>
</evidence>
<protein>
    <submittedName>
        <fullName evidence="2">Uncharacterized protein</fullName>
    </submittedName>
</protein>
<comment type="caution">
    <text evidence="2">The sequence shown here is derived from an EMBL/GenBank/DDBJ whole genome shotgun (WGS) entry which is preliminary data.</text>
</comment>
<accession>A0A3S5CLZ1</accession>
<reference evidence="2" key="1">
    <citation type="submission" date="2018-11" db="EMBL/GenBank/DDBJ databases">
        <authorList>
            <consortium name="Pathogen Informatics"/>
        </authorList>
    </citation>
    <scope>NUCLEOTIDE SEQUENCE</scope>
</reference>
<feature type="region of interest" description="Disordered" evidence="1">
    <location>
        <begin position="161"/>
        <end position="181"/>
    </location>
</feature>
<dbReference type="EMBL" id="CAAALY010127870">
    <property type="protein sequence ID" value="VEL31908.1"/>
    <property type="molecule type" value="Genomic_DNA"/>
</dbReference>
<organism evidence="2 3">
    <name type="scientific">Protopolystoma xenopodis</name>
    <dbReference type="NCBI Taxonomy" id="117903"/>
    <lineage>
        <taxon>Eukaryota</taxon>
        <taxon>Metazoa</taxon>
        <taxon>Spiralia</taxon>
        <taxon>Lophotrochozoa</taxon>
        <taxon>Platyhelminthes</taxon>
        <taxon>Monogenea</taxon>
        <taxon>Polyopisthocotylea</taxon>
        <taxon>Polystomatidea</taxon>
        <taxon>Polystomatidae</taxon>
        <taxon>Protopolystoma</taxon>
    </lineage>
</organism>
<proteinExistence type="predicted"/>
<feature type="compositionally biased region" description="Low complexity" evidence="1">
    <location>
        <begin position="167"/>
        <end position="181"/>
    </location>
</feature>
<dbReference type="AlphaFoldDB" id="A0A3S5CLZ1"/>
<evidence type="ECO:0000313" key="3">
    <source>
        <dbReference type="Proteomes" id="UP000784294"/>
    </source>
</evidence>
<feature type="region of interest" description="Disordered" evidence="1">
    <location>
        <begin position="1"/>
        <end position="21"/>
    </location>
</feature>
<sequence length="234" mass="23644">MKANTAGAYPPQPTGFTNPGVPVSSGAYEDIMDVKYNGGKPVGFNTNGQQSSVGVFAAPQSSTVTDACKATVSGPQPNSIQSAPLTQSVSVAPPLPVGLQVPTSVGSSGGFPTPQTQHQFGGPPNSHIFGFYPNASVPGGGPTCVPSGAAGAGTSVTGHHIPGNACSAPDPSQSRPASSASASHMNAMVAAVLQQHHSQVWILMPQPVRNSKVVLKVIGVISIFELGLVTNHIF</sequence>
<name>A0A3S5CLZ1_9PLAT</name>
<gene>
    <name evidence="2" type="ORF">PXEA_LOCUS25348</name>
</gene>
<keyword evidence="3" id="KW-1185">Reference proteome</keyword>